<dbReference type="EMBL" id="GG663735">
    <property type="protein sequence ID" value="EEH60266.1"/>
    <property type="molecule type" value="Genomic_DNA"/>
</dbReference>
<dbReference type="STRING" id="564608.C1MHU0"/>
<dbReference type="RefSeq" id="XP_003055014.1">
    <property type="nucleotide sequence ID" value="XM_003054968.1"/>
</dbReference>
<feature type="region of interest" description="Disordered" evidence="4">
    <location>
        <begin position="239"/>
        <end position="288"/>
    </location>
</feature>
<evidence type="ECO:0000256" key="1">
    <source>
        <dbReference type="ARBA" id="ARBA00004123"/>
    </source>
</evidence>
<evidence type="ECO:0000256" key="2">
    <source>
        <dbReference type="ARBA" id="ARBA00009072"/>
    </source>
</evidence>
<dbReference type="GO" id="GO:0071013">
    <property type="term" value="C:catalytic step 2 spliceosome"/>
    <property type="evidence" value="ECO:0007669"/>
    <property type="project" value="TreeGrafter"/>
</dbReference>
<organism evidence="6">
    <name type="scientific">Micromonas pusilla (strain CCMP1545)</name>
    <name type="common">Picoplanktonic green alga</name>
    <dbReference type="NCBI Taxonomy" id="564608"/>
    <lineage>
        <taxon>Eukaryota</taxon>
        <taxon>Viridiplantae</taxon>
        <taxon>Chlorophyta</taxon>
        <taxon>Mamiellophyceae</taxon>
        <taxon>Mamiellales</taxon>
        <taxon>Mamiellaceae</taxon>
        <taxon>Micromonas</taxon>
    </lineage>
</organism>
<dbReference type="PANTHER" id="PTHR12940:SF0">
    <property type="entry name" value="SPLICING FACTOR ESS-2 HOMOLOG"/>
    <property type="match status" value="1"/>
</dbReference>
<feature type="compositionally biased region" description="Gly residues" evidence="4">
    <location>
        <begin position="1"/>
        <end position="11"/>
    </location>
</feature>
<feature type="region of interest" description="Disordered" evidence="4">
    <location>
        <begin position="101"/>
        <end position="210"/>
    </location>
</feature>
<feature type="compositionally biased region" description="Acidic residues" evidence="4">
    <location>
        <begin position="173"/>
        <end position="182"/>
    </location>
</feature>
<dbReference type="OMA" id="AQNDYLD"/>
<comment type="similarity">
    <text evidence="2">Belongs to the ESS2 family.</text>
</comment>
<evidence type="ECO:0000313" key="6">
    <source>
        <dbReference type="Proteomes" id="UP000001876"/>
    </source>
</evidence>
<reference evidence="5 6" key="1">
    <citation type="journal article" date="2009" name="Science">
        <title>Green evolution and dynamic adaptations revealed by genomes of the marine picoeukaryotes Micromonas.</title>
        <authorList>
            <person name="Worden A.Z."/>
            <person name="Lee J.H."/>
            <person name="Mock T."/>
            <person name="Rouze P."/>
            <person name="Simmons M.P."/>
            <person name="Aerts A.L."/>
            <person name="Allen A.E."/>
            <person name="Cuvelier M.L."/>
            <person name="Derelle E."/>
            <person name="Everett M.V."/>
            <person name="Foulon E."/>
            <person name="Grimwood J."/>
            <person name="Gundlach H."/>
            <person name="Henrissat B."/>
            <person name="Napoli C."/>
            <person name="McDonald S.M."/>
            <person name="Parker M.S."/>
            <person name="Rombauts S."/>
            <person name="Salamov A."/>
            <person name="Von Dassow P."/>
            <person name="Badger J.H."/>
            <person name="Coutinho P.M."/>
            <person name="Demir E."/>
            <person name="Dubchak I."/>
            <person name="Gentemann C."/>
            <person name="Eikrem W."/>
            <person name="Gready J.E."/>
            <person name="John U."/>
            <person name="Lanier W."/>
            <person name="Lindquist E.A."/>
            <person name="Lucas S."/>
            <person name="Mayer K.F."/>
            <person name="Moreau H."/>
            <person name="Not F."/>
            <person name="Otillar R."/>
            <person name="Panaud O."/>
            <person name="Pangilinan J."/>
            <person name="Paulsen I."/>
            <person name="Piegu B."/>
            <person name="Poliakov A."/>
            <person name="Robbens S."/>
            <person name="Schmutz J."/>
            <person name="Toulza E."/>
            <person name="Wyss T."/>
            <person name="Zelensky A."/>
            <person name="Zhou K."/>
            <person name="Armbrust E.V."/>
            <person name="Bhattacharya D."/>
            <person name="Goodenough U.W."/>
            <person name="Van de Peer Y."/>
            <person name="Grigoriev I.V."/>
        </authorList>
    </citation>
    <scope>NUCLEOTIDE SEQUENCE [LARGE SCALE GENOMIC DNA]</scope>
    <source>
        <strain evidence="5 6">CCMP1545</strain>
    </source>
</reference>
<dbReference type="PANTHER" id="PTHR12940">
    <property type="entry name" value="ES-2 PROTEIN - RELATED"/>
    <property type="match status" value="1"/>
</dbReference>
<accession>C1MHU0</accession>
<dbReference type="KEGG" id="mpp:MICPUCDRAFT_50319"/>
<dbReference type="eggNOG" id="KOG2627">
    <property type="taxonomic scope" value="Eukaryota"/>
</dbReference>
<evidence type="ECO:0000256" key="4">
    <source>
        <dbReference type="SAM" id="MobiDB-lite"/>
    </source>
</evidence>
<dbReference type="GeneID" id="9681117"/>
<comment type="subcellular location">
    <subcellularLocation>
        <location evidence="1">Nucleus</location>
    </subcellularLocation>
</comment>
<dbReference type="InterPro" id="IPR019148">
    <property type="entry name" value="Nuclear_protein_DGCR14_ESS-2"/>
</dbReference>
<gene>
    <name evidence="5" type="ORF">MICPUCDRAFT_50319</name>
</gene>
<evidence type="ECO:0000256" key="3">
    <source>
        <dbReference type="ARBA" id="ARBA00023242"/>
    </source>
</evidence>
<name>C1MHU0_MICPC</name>
<evidence type="ECO:0000313" key="5">
    <source>
        <dbReference type="EMBL" id="EEH60266.1"/>
    </source>
</evidence>
<dbReference type="Pfam" id="PF09751">
    <property type="entry name" value="Es2"/>
    <property type="match status" value="1"/>
</dbReference>
<keyword evidence="3" id="KW-0539">Nucleus</keyword>
<keyword evidence="6" id="KW-1185">Reference proteome</keyword>
<feature type="compositionally biased region" description="Basic and acidic residues" evidence="4">
    <location>
        <begin position="183"/>
        <end position="201"/>
    </location>
</feature>
<dbReference type="Proteomes" id="UP000001876">
    <property type="component" value="Unassembled WGS sequence"/>
</dbReference>
<protein>
    <submittedName>
        <fullName evidence="5">Predicted protein</fullName>
    </submittedName>
</protein>
<feature type="compositionally biased region" description="Polar residues" evidence="4">
    <location>
        <begin position="275"/>
        <end position="284"/>
    </location>
</feature>
<feature type="region of interest" description="Disordered" evidence="4">
    <location>
        <begin position="1"/>
        <end position="64"/>
    </location>
</feature>
<dbReference type="AlphaFoldDB" id="C1MHU0"/>
<dbReference type="OrthoDB" id="19679at2759"/>
<sequence length="542" mass="56492">MEASDGGGGAAGTSERDASSAGDASGVLSSARPARVGAMVDASAASARAMPPPAPRPARKRAEVLDEDEWTARLEGIITRDYFPDIPKLKDKLEWLEATRSGDPARVRAAQANIQRRQRERLGTPGGALSTPSLGGSGGTGSTPSPMIRGGAARATGLRSEPATPRSMGGSEWGDDDDDDDRDHDRDHDDRARGAVGDRDATAATTTANADSKLSLDGFLNKYTSEDNASFAEALERANAAKRARYAWQQQETHDEEQKQTRSSSASADVKALPSASTTVTDGSGTEDGVDRALTFHPFRAKNDLYYVNDGVALSVAEASRRAQGPPKETVARNTRFVMQPRAPAPTPTPTRGAIVDPGARVAMETAAAGGGRVRDARGYEIVRTPDVAPDPEELAFTWGEIASTPILLDAEETPVDIGGWGGVGGTPGSRFKVNRTPARDEVLRGLTHGGGGFGRAGKASPSPARNPGGNRTPALGGGFDAALRGSYSGRIQTPSRRTPGGGSGRATPVVGGTPVRGTPSRLRDGGARQTRNSLTDDLLDV</sequence>
<feature type="region of interest" description="Disordered" evidence="4">
    <location>
        <begin position="447"/>
        <end position="542"/>
    </location>
</feature>
<proteinExistence type="inferred from homology"/>